<dbReference type="RefSeq" id="XP_009051435.1">
    <property type="nucleotide sequence ID" value="XM_009053187.1"/>
</dbReference>
<reference evidence="2 3" key="1">
    <citation type="journal article" date="2013" name="Nature">
        <title>Insights into bilaterian evolution from three spiralian genomes.</title>
        <authorList>
            <person name="Simakov O."/>
            <person name="Marletaz F."/>
            <person name="Cho S.J."/>
            <person name="Edsinger-Gonzales E."/>
            <person name="Havlak P."/>
            <person name="Hellsten U."/>
            <person name="Kuo D.H."/>
            <person name="Larsson T."/>
            <person name="Lv J."/>
            <person name="Arendt D."/>
            <person name="Savage R."/>
            <person name="Osoegawa K."/>
            <person name="de Jong P."/>
            <person name="Grimwood J."/>
            <person name="Chapman J.A."/>
            <person name="Shapiro H."/>
            <person name="Aerts A."/>
            <person name="Otillar R.P."/>
            <person name="Terry A.Y."/>
            <person name="Boore J.L."/>
            <person name="Grigoriev I.V."/>
            <person name="Lindberg D.R."/>
            <person name="Seaver E.C."/>
            <person name="Weisblat D.A."/>
            <person name="Putnam N.H."/>
            <person name="Rokhsar D.S."/>
        </authorList>
    </citation>
    <scope>NUCLEOTIDE SEQUENCE [LARGE SCALE GENOMIC DNA]</scope>
</reference>
<evidence type="ECO:0000313" key="3">
    <source>
        <dbReference type="Proteomes" id="UP000030746"/>
    </source>
</evidence>
<protein>
    <submittedName>
        <fullName evidence="2">Uncharacterized protein</fullName>
    </submittedName>
</protein>
<dbReference type="HOGENOM" id="CLU_1620902_0_0_1"/>
<dbReference type="GeneID" id="20235744"/>
<feature type="region of interest" description="Disordered" evidence="1">
    <location>
        <begin position="113"/>
        <end position="150"/>
    </location>
</feature>
<dbReference type="CTD" id="20235744"/>
<dbReference type="AlphaFoldDB" id="V4C7B1"/>
<dbReference type="KEGG" id="lgi:LOTGIDRAFT_152664"/>
<dbReference type="EMBL" id="KB201304">
    <property type="protein sequence ID" value="ESO97574.1"/>
    <property type="molecule type" value="Genomic_DNA"/>
</dbReference>
<evidence type="ECO:0000256" key="1">
    <source>
        <dbReference type="SAM" id="MobiDB-lite"/>
    </source>
</evidence>
<organism evidence="2 3">
    <name type="scientific">Lottia gigantea</name>
    <name type="common">Giant owl limpet</name>
    <dbReference type="NCBI Taxonomy" id="225164"/>
    <lineage>
        <taxon>Eukaryota</taxon>
        <taxon>Metazoa</taxon>
        <taxon>Spiralia</taxon>
        <taxon>Lophotrochozoa</taxon>
        <taxon>Mollusca</taxon>
        <taxon>Gastropoda</taxon>
        <taxon>Patellogastropoda</taxon>
        <taxon>Lottioidea</taxon>
        <taxon>Lottiidae</taxon>
        <taxon>Lottia</taxon>
    </lineage>
</organism>
<proteinExistence type="predicted"/>
<dbReference type="Proteomes" id="UP000030746">
    <property type="component" value="Unassembled WGS sequence"/>
</dbReference>
<name>V4C7B1_LOTGI</name>
<gene>
    <name evidence="2" type="ORF">LOTGIDRAFT_152664</name>
</gene>
<feature type="compositionally biased region" description="Polar residues" evidence="1">
    <location>
        <begin position="1"/>
        <end position="19"/>
    </location>
</feature>
<feature type="region of interest" description="Disordered" evidence="1">
    <location>
        <begin position="1"/>
        <end position="39"/>
    </location>
</feature>
<accession>V4C7B1</accession>
<feature type="compositionally biased region" description="Polar residues" evidence="1">
    <location>
        <begin position="137"/>
        <end position="150"/>
    </location>
</feature>
<sequence length="164" mass="17857">MGDTPGQGNNQTTTDQSASHPGDDGNGKDNQETIASLRSKKRVCKSQLTKSKLLLTSLLCASEKRAEQVRNAVDAILRHQETAIDIHNCLCDENPEPSTNESTVVEQRSRVTVAPPQIGQNPPPEPESITPDHVQRDQQTSQSTEEAPDQVSNFTNLIETCIGN</sequence>
<keyword evidence="3" id="KW-1185">Reference proteome</keyword>
<feature type="compositionally biased region" description="Basic and acidic residues" evidence="1">
    <location>
        <begin position="21"/>
        <end position="31"/>
    </location>
</feature>
<evidence type="ECO:0000313" key="2">
    <source>
        <dbReference type="EMBL" id="ESO97574.1"/>
    </source>
</evidence>